<protein>
    <submittedName>
        <fullName evidence="1">Vesicle coat complex subunit zeta</fullName>
    </submittedName>
</protein>
<dbReference type="GeneID" id="20521800"/>
<organism evidence="1 2">
    <name type="scientific">Encephalitozoon romaleae (strain SJ-2008)</name>
    <name type="common">Microsporidian parasite</name>
    <dbReference type="NCBI Taxonomy" id="1178016"/>
    <lineage>
        <taxon>Eukaryota</taxon>
        <taxon>Fungi</taxon>
        <taxon>Fungi incertae sedis</taxon>
        <taxon>Microsporidia</taxon>
        <taxon>Unikaryonidae</taxon>
        <taxon>Encephalitozoon</taxon>
    </lineage>
</organism>
<dbReference type="AlphaFoldDB" id="I6ZJQ9"/>
<dbReference type="VEuPathDB" id="MicrosporidiaDB:EROM_080640"/>
<dbReference type="InterPro" id="IPR011012">
    <property type="entry name" value="Longin-like_dom_sf"/>
</dbReference>
<dbReference type="Proteomes" id="UP000010094">
    <property type="component" value="Chromosome VIII"/>
</dbReference>
<gene>
    <name evidence="1" type="ordered locus">EROM_080640</name>
</gene>
<dbReference type="Gene3D" id="3.30.450.60">
    <property type="match status" value="1"/>
</dbReference>
<sequence length="165" mass="18819">MSLFDVEGLVVVDVQGEILYKRIFSKEEDIAAKIVEKSTKDRDIISVSHERIVMCKKLDEILLVIYSPLEVNEAFIGQVFDEFTTAFVSVIKTPTRERVWKKYDQIVLLVSTFLYEGIVMVGKSDEMLNRLPKRNFEGVDGIKVPKGFASFLHKATKSLSINNNK</sequence>
<proteinExistence type="predicted"/>
<dbReference type="SUPFAM" id="SSF64356">
    <property type="entry name" value="SNARE-like"/>
    <property type="match status" value="1"/>
</dbReference>
<accession>I6ZJQ9</accession>
<name>I6ZJQ9_ENCRO</name>
<keyword evidence="2" id="KW-1185">Reference proteome</keyword>
<dbReference type="EMBL" id="CP003525">
    <property type="protein sequence ID" value="AFN83483.1"/>
    <property type="molecule type" value="Genomic_DNA"/>
</dbReference>
<dbReference type="OrthoDB" id="10249988at2759"/>
<reference evidence="1 2" key="1">
    <citation type="journal article" date="2012" name="Proc. Natl. Acad. Sci. U.S.A.">
        <title>Gain and loss of multiple functionally related, horizontally transferred genes in the reduced genomes of two microsporidian parasites.</title>
        <authorList>
            <person name="Pombert J.-F."/>
            <person name="Selman M."/>
            <person name="Burki F."/>
            <person name="Bardell F.T."/>
            <person name="Farinelli L."/>
            <person name="Solter L.F."/>
            <person name="Whitman D.W."/>
            <person name="Weiss L.M."/>
            <person name="Corradi N."/>
            <person name="Keeling P.J."/>
        </authorList>
    </citation>
    <scope>NUCLEOTIDE SEQUENCE [LARGE SCALE GENOMIC DNA]</scope>
    <source>
        <strain evidence="1 2">SJ-2008</strain>
    </source>
</reference>
<evidence type="ECO:0000313" key="2">
    <source>
        <dbReference type="Proteomes" id="UP000010094"/>
    </source>
</evidence>
<dbReference type="HOGENOM" id="CLU_129942_0_0_1"/>
<dbReference type="KEGG" id="ero:EROM_080640"/>
<evidence type="ECO:0000313" key="1">
    <source>
        <dbReference type="EMBL" id="AFN83483.1"/>
    </source>
</evidence>
<dbReference type="RefSeq" id="XP_009264980.1">
    <property type="nucleotide sequence ID" value="XM_009266705.1"/>
</dbReference>